<sequence>MRRMAVMVLAAALPAAAWAEDVVIRLEAKRTAEAAAQAAAAYAARFENVVTLDLPGGWTGIAIGPLEREEAVARLAELKAARAVPSDAFVSAPPTSTVLVPAGQEAGTTADDAADTANDAAEAEEAAAADDAAEAEEIAADADPADAGADAPEPEPAAEPEPAPEPEAPALPEGSFLRLEAYADEAEARAALARWSDAFGSAWMWQLPDGWFAIAIGPLPAEAASAWLPVLRSAEVIPSDALATEAAALGTPVEEGAAPNGLEAPGEAQPLPPLDEVQRALRWAGHYEGEIDGKDGPMTQAAIRAQIATARASTDPGTALRLLIEHRNAWRAELGLRELRDEATGLSVTAPMEALAFDRAERALSIYGPANDSGAAMILFSQEGGQQELLDLAGLVTALGWVPQPRRAISQGRVRLDGANDSHVASAEGWVRDGRAEGFVLIWPASDPDTQRRIAAEMSDSLARFAEAGEDAGAPALPVSE</sequence>
<feature type="region of interest" description="Disordered" evidence="1">
    <location>
        <begin position="95"/>
        <end position="171"/>
    </location>
</feature>
<reference evidence="3 4" key="1">
    <citation type="submission" date="2016-10" db="EMBL/GenBank/DDBJ databases">
        <authorList>
            <person name="de Groot N.N."/>
        </authorList>
    </citation>
    <scope>NUCLEOTIDE SEQUENCE [LARGE SCALE GENOMIC DNA]</scope>
    <source>
        <strain evidence="3 4">CGMCC 1.8925</strain>
    </source>
</reference>
<evidence type="ECO:0000313" key="3">
    <source>
        <dbReference type="EMBL" id="SCX99430.1"/>
    </source>
</evidence>
<feature type="compositionally biased region" description="Acidic residues" evidence="1">
    <location>
        <begin position="121"/>
        <end position="144"/>
    </location>
</feature>
<protein>
    <recommendedName>
        <fullName evidence="5">Peptidoglycan-binding protein</fullName>
    </recommendedName>
</protein>
<organism evidence="3 4">
    <name type="scientific">Paracoccus tibetensis</name>
    <dbReference type="NCBI Taxonomy" id="336292"/>
    <lineage>
        <taxon>Bacteria</taxon>
        <taxon>Pseudomonadati</taxon>
        <taxon>Pseudomonadota</taxon>
        <taxon>Alphaproteobacteria</taxon>
        <taxon>Rhodobacterales</taxon>
        <taxon>Paracoccaceae</taxon>
        <taxon>Paracoccus</taxon>
    </lineage>
</organism>
<feature type="compositionally biased region" description="Acidic residues" evidence="1">
    <location>
        <begin position="152"/>
        <end position="164"/>
    </location>
</feature>
<evidence type="ECO:0000256" key="1">
    <source>
        <dbReference type="SAM" id="MobiDB-lite"/>
    </source>
</evidence>
<accession>A0A1G5CAV1</accession>
<dbReference type="AlphaFoldDB" id="A0A1G5CAV1"/>
<proteinExistence type="predicted"/>
<dbReference type="EMBL" id="FMVT01000001">
    <property type="protein sequence ID" value="SCX99430.1"/>
    <property type="molecule type" value="Genomic_DNA"/>
</dbReference>
<evidence type="ECO:0000256" key="2">
    <source>
        <dbReference type="SAM" id="SignalP"/>
    </source>
</evidence>
<dbReference type="RefSeq" id="WP_245686509.1">
    <property type="nucleotide sequence ID" value="NZ_FMVT01000001.1"/>
</dbReference>
<feature type="chain" id="PRO_5011712006" description="Peptidoglycan-binding protein" evidence="2">
    <location>
        <begin position="20"/>
        <end position="481"/>
    </location>
</feature>
<feature type="signal peptide" evidence="2">
    <location>
        <begin position="1"/>
        <end position="19"/>
    </location>
</feature>
<evidence type="ECO:0008006" key="5">
    <source>
        <dbReference type="Google" id="ProtNLM"/>
    </source>
</evidence>
<evidence type="ECO:0000313" key="4">
    <source>
        <dbReference type="Proteomes" id="UP000199502"/>
    </source>
</evidence>
<keyword evidence="2" id="KW-0732">Signal</keyword>
<name>A0A1G5CAV1_9RHOB</name>
<dbReference type="Proteomes" id="UP000199502">
    <property type="component" value="Unassembled WGS sequence"/>
</dbReference>
<dbReference type="STRING" id="336292.SAMN05660710_00482"/>
<gene>
    <name evidence="3" type="ORF">SAMN05660710_00482</name>
</gene>
<keyword evidence="4" id="KW-1185">Reference proteome</keyword>